<dbReference type="Proteomes" id="UP000283644">
    <property type="component" value="Unassembled WGS sequence"/>
</dbReference>
<dbReference type="OrthoDB" id="9778998at2"/>
<gene>
    <name evidence="1" type="ORF">D0Z08_04655</name>
</gene>
<dbReference type="EMBL" id="QXGH01000010">
    <property type="protein sequence ID" value="RHW28274.1"/>
    <property type="molecule type" value="Genomic_DNA"/>
</dbReference>
<evidence type="ECO:0000313" key="1">
    <source>
        <dbReference type="EMBL" id="RHW28274.1"/>
    </source>
</evidence>
<name>A0A417Y710_9ACTN</name>
<sequence length="703" mass="75296">MTDLEDLWDDLPVGKAPTHDILRAGRKAERAAGGGSGKRRFLLKPLLTAGIATGIVGAFLAGTLVEGGGGSDADNGADGGADPTHVAFQADLEAAASCDELLDAYVDRGLGLVTAWGWESPYNPYWGNALHTLDRDLGDFNGIDELSGALVNQRGAIDGAPGRTEGLSTYKMAPTTTRQENSDTGTNVQELGVDEPDLVKTDGELLLRLDDDELVVYDVTGDQTDRLSSVDLPGLEEGEIMLAGDTVVAVGIDEKAARERTSYGVGPRLGTRVMTVSLADRAAPEVVDDVAYDARLLSARQHGDAVRLVLSSGLPDLGFVHPGKGRGQRAALQQNRDKVEKSSIEDWLPTIAADSEDPAQLLDCTNVAIPSDELALDTVSVVGFDAAAPADVDAIGLAGATDIAYESVDHLYLAASPSWGNGFECWECIGSRILPSVKGGETYLFDFKLDGTRATHVASGEVEGAIEDRWAMDEAGGVLRTAVTPTSETGNFNSVVTLERDGQDLVEIGRLDGLGHNEDLTSVRWFDGLAILVTFRQRDPLWAVDLTNVKKPSLIAKLEIPGFSSYLHPLGPKRLVGIGEGPVGGGHWGAQAGLFNVADLKNVHRMDVQHYAPGTEALAGADPRTFTFINDHRTFLTVVQDHRRSRVGYLSVVRIEDGELRNRMVQVEYGDDVDEVRAVPLPDGRVVLVTGEDVEFFDLRDRR</sequence>
<keyword evidence="2" id="KW-1185">Reference proteome</keyword>
<dbReference type="InterPro" id="IPR019198">
    <property type="entry name" value="Beta_propeller_containing"/>
</dbReference>
<dbReference type="RefSeq" id="WP_118923137.1">
    <property type="nucleotide sequence ID" value="NZ_QXGH01000010.1"/>
</dbReference>
<dbReference type="AlphaFoldDB" id="A0A417Y710"/>
<reference evidence="1 2" key="1">
    <citation type="submission" date="2018-09" db="EMBL/GenBank/DDBJ databases">
        <title>Genome sequencing of Nocardioides immobilis CCTCC AB 2017083 for comparison to Nocardioides silvaticus.</title>
        <authorList>
            <person name="Li C."/>
            <person name="Wang G."/>
        </authorList>
    </citation>
    <scope>NUCLEOTIDE SEQUENCE [LARGE SCALE GENOMIC DNA]</scope>
    <source>
        <strain evidence="1 2">CCTCC AB 2017083</strain>
    </source>
</reference>
<accession>A0A417Y710</accession>
<protein>
    <recommendedName>
        <fullName evidence="3">Benzoate transporter</fullName>
    </recommendedName>
</protein>
<comment type="caution">
    <text evidence="1">The sequence shown here is derived from an EMBL/GenBank/DDBJ whole genome shotgun (WGS) entry which is preliminary data.</text>
</comment>
<organism evidence="1 2">
    <name type="scientific">Nocardioides immobilis</name>
    <dbReference type="NCBI Taxonomy" id="2049295"/>
    <lineage>
        <taxon>Bacteria</taxon>
        <taxon>Bacillati</taxon>
        <taxon>Actinomycetota</taxon>
        <taxon>Actinomycetes</taxon>
        <taxon>Propionibacteriales</taxon>
        <taxon>Nocardioidaceae</taxon>
        <taxon>Nocardioides</taxon>
    </lineage>
</organism>
<proteinExistence type="predicted"/>
<evidence type="ECO:0000313" key="2">
    <source>
        <dbReference type="Proteomes" id="UP000283644"/>
    </source>
</evidence>
<evidence type="ECO:0008006" key="3">
    <source>
        <dbReference type="Google" id="ProtNLM"/>
    </source>
</evidence>
<dbReference type="Pfam" id="PF09826">
    <property type="entry name" value="Beta_propel"/>
    <property type="match status" value="1"/>
</dbReference>